<dbReference type="GO" id="GO:0005886">
    <property type="term" value="C:plasma membrane"/>
    <property type="evidence" value="ECO:0007669"/>
    <property type="project" value="UniProtKB-SubCell"/>
</dbReference>
<accession>A0A2T6G8S6</accession>
<keyword evidence="2" id="KW-1003">Cell membrane</keyword>
<sequence length="529" mass="59768">MLLRRNAFRWGLFLFFFITELALGFYISYIVGYMHSDALSRVANAFYVLYSRDPHLGAIGFVWNPLPSLMELGVLVLYPILPELASYGLAGVLVTSVFAGLTALLLYDAGRRNGLSFGMSLGLSLLYCLNPFVFLFGANGLSDAPYIYFLMYTVIRFGDWLKTRQISHLVLAGFALALAFWTRYEAVPFGVSLGAALLIVLLLMPPGEGEKPLPWVERARKVEATSVILLLPAVFSGLLWIFFNYIIMGDALYFLHSEYSNQAQSDALKGDENFNRIFNSPLLALVFVAKKTAWFSVPLAAVLLIRTFAGRLLRWETLVLVCLFLSIPGLQFALLMKESSFGWFRYFMYVYPITIAWIPYELGLLRKRRAAFTVVAAGLLTTSALLSYAVTNPQIAPDENTFLTIKSGNKYYQSQILDRSVAKWLDEHMGDATILTDSASAFTILVNSRNTKKFLITSDYDFKKAKNDPPGNGVDYILIPRPLPNADKSAINTKYKDLYEKGNEWAELYHDFDNEWRLYKIKKWQPPAT</sequence>
<dbReference type="GO" id="GO:0009103">
    <property type="term" value="P:lipopolysaccharide biosynthetic process"/>
    <property type="evidence" value="ECO:0007669"/>
    <property type="project" value="UniProtKB-ARBA"/>
</dbReference>
<gene>
    <name evidence="10" type="ORF">C8Z91_03620</name>
</gene>
<keyword evidence="6 8" id="KW-1133">Transmembrane helix</keyword>
<keyword evidence="3" id="KW-0328">Glycosyltransferase</keyword>
<feature type="transmembrane region" description="Helical" evidence="8">
    <location>
        <begin position="12"/>
        <end position="35"/>
    </location>
</feature>
<proteinExistence type="predicted"/>
<evidence type="ECO:0000256" key="7">
    <source>
        <dbReference type="ARBA" id="ARBA00023136"/>
    </source>
</evidence>
<evidence type="ECO:0000313" key="10">
    <source>
        <dbReference type="EMBL" id="PUA40562.1"/>
    </source>
</evidence>
<feature type="transmembrane region" description="Helical" evidence="8">
    <location>
        <begin position="341"/>
        <end position="358"/>
    </location>
</feature>
<evidence type="ECO:0000256" key="4">
    <source>
        <dbReference type="ARBA" id="ARBA00022679"/>
    </source>
</evidence>
<keyword evidence="5 8" id="KW-0812">Transmembrane</keyword>
<evidence type="ECO:0000259" key="9">
    <source>
        <dbReference type="Pfam" id="PF13231"/>
    </source>
</evidence>
<feature type="transmembrane region" description="Helical" evidence="8">
    <location>
        <begin position="317"/>
        <end position="335"/>
    </location>
</feature>
<feature type="transmembrane region" description="Helical" evidence="8">
    <location>
        <begin position="370"/>
        <end position="390"/>
    </location>
</feature>
<dbReference type="PANTHER" id="PTHR33908">
    <property type="entry name" value="MANNOSYLTRANSFERASE YKCB-RELATED"/>
    <property type="match status" value="1"/>
</dbReference>
<feature type="transmembrane region" description="Helical" evidence="8">
    <location>
        <begin position="189"/>
        <end position="206"/>
    </location>
</feature>
<reference evidence="10 11" key="1">
    <citation type="submission" date="2018-03" db="EMBL/GenBank/DDBJ databases">
        <title>Genome sequence of Paenibacillus elgii strain AC13 an antimicrobial compound producing bacteria.</title>
        <authorList>
            <person name="Kurokawa A.S."/>
            <person name="Araujo J.F."/>
            <person name="Costa R.A."/>
            <person name="Ortega D.B."/>
            <person name="Pires A.S."/>
            <person name="Pappas G.J.Jr."/>
            <person name="Franco O.L."/>
            <person name="Barreto C."/>
            <person name="Magalhaes B.S."/>
            <person name="Kruger R.H."/>
        </authorList>
    </citation>
    <scope>NUCLEOTIDE SEQUENCE [LARGE SCALE GENOMIC DNA]</scope>
    <source>
        <strain evidence="10 11">AC13</strain>
    </source>
</reference>
<evidence type="ECO:0000256" key="8">
    <source>
        <dbReference type="SAM" id="Phobius"/>
    </source>
</evidence>
<feature type="transmembrane region" description="Helical" evidence="8">
    <location>
        <begin position="87"/>
        <end position="107"/>
    </location>
</feature>
<dbReference type="RefSeq" id="WP_108530295.1">
    <property type="nucleotide sequence ID" value="NZ_PYHP01000009.1"/>
</dbReference>
<evidence type="ECO:0000256" key="3">
    <source>
        <dbReference type="ARBA" id="ARBA00022676"/>
    </source>
</evidence>
<keyword evidence="4" id="KW-0808">Transferase</keyword>
<evidence type="ECO:0000256" key="2">
    <source>
        <dbReference type="ARBA" id="ARBA00022475"/>
    </source>
</evidence>
<evidence type="ECO:0000313" key="11">
    <source>
        <dbReference type="Proteomes" id="UP000244184"/>
    </source>
</evidence>
<evidence type="ECO:0000256" key="5">
    <source>
        <dbReference type="ARBA" id="ARBA00022692"/>
    </source>
</evidence>
<comment type="subcellular location">
    <subcellularLocation>
        <location evidence="1">Cell membrane</location>
        <topology evidence="1">Multi-pass membrane protein</topology>
    </subcellularLocation>
</comment>
<dbReference type="PANTHER" id="PTHR33908:SF11">
    <property type="entry name" value="MEMBRANE PROTEIN"/>
    <property type="match status" value="1"/>
</dbReference>
<feature type="domain" description="Glycosyltransferase RgtA/B/C/D-like" evidence="9">
    <location>
        <begin position="90"/>
        <end position="199"/>
    </location>
</feature>
<dbReference type="InterPro" id="IPR038731">
    <property type="entry name" value="RgtA/B/C-like"/>
</dbReference>
<feature type="transmembrane region" description="Helical" evidence="8">
    <location>
        <begin position="56"/>
        <end position="81"/>
    </location>
</feature>
<evidence type="ECO:0000256" key="1">
    <source>
        <dbReference type="ARBA" id="ARBA00004651"/>
    </source>
</evidence>
<dbReference type="Pfam" id="PF13231">
    <property type="entry name" value="PMT_2"/>
    <property type="match status" value="1"/>
</dbReference>
<feature type="transmembrane region" description="Helical" evidence="8">
    <location>
        <begin position="282"/>
        <end position="305"/>
    </location>
</feature>
<dbReference type="EMBL" id="PYHP01000009">
    <property type="protein sequence ID" value="PUA40562.1"/>
    <property type="molecule type" value="Genomic_DNA"/>
</dbReference>
<dbReference type="AlphaFoldDB" id="A0A2T6G8S6"/>
<name>A0A2T6G8S6_9BACL</name>
<dbReference type="GO" id="GO:0016763">
    <property type="term" value="F:pentosyltransferase activity"/>
    <property type="evidence" value="ECO:0007669"/>
    <property type="project" value="TreeGrafter"/>
</dbReference>
<dbReference type="InterPro" id="IPR050297">
    <property type="entry name" value="LipidA_mod_glycosyltrf_83"/>
</dbReference>
<protein>
    <recommendedName>
        <fullName evidence="9">Glycosyltransferase RgtA/B/C/D-like domain-containing protein</fullName>
    </recommendedName>
</protein>
<organism evidence="10 11">
    <name type="scientific">Paenibacillus elgii</name>
    <dbReference type="NCBI Taxonomy" id="189691"/>
    <lineage>
        <taxon>Bacteria</taxon>
        <taxon>Bacillati</taxon>
        <taxon>Bacillota</taxon>
        <taxon>Bacilli</taxon>
        <taxon>Bacillales</taxon>
        <taxon>Paenibacillaceae</taxon>
        <taxon>Paenibacillus</taxon>
    </lineage>
</organism>
<evidence type="ECO:0000256" key="6">
    <source>
        <dbReference type="ARBA" id="ARBA00022989"/>
    </source>
</evidence>
<feature type="transmembrane region" description="Helical" evidence="8">
    <location>
        <begin position="166"/>
        <end position="183"/>
    </location>
</feature>
<dbReference type="Proteomes" id="UP000244184">
    <property type="component" value="Unassembled WGS sequence"/>
</dbReference>
<keyword evidence="7 8" id="KW-0472">Membrane</keyword>
<feature type="transmembrane region" description="Helical" evidence="8">
    <location>
        <begin position="119"/>
        <end position="138"/>
    </location>
</feature>
<feature type="transmembrane region" description="Helical" evidence="8">
    <location>
        <begin position="227"/>
        <end position="247"/>
    </location>
</feature>
<comment type="caution">
    <text evidence="10">The sequence shown here is derived from an EMBL/GenBank/DDBJ whole genome shotgun (WGS) entry which is preliminary data.</text>
</comment>